<feature type="region of interest" description="Disordered" evidence="1">
    <location>
        <begin position="128"/>
        <end position="149"/>
    </location>
</feature>
<sequence length="149" mass="16634">MSSTPPSPNITQQSPQTMQDNQEICRPLFDEKTGRVRDDVASAIRSAPHILNPKMDDRLNIPTSNVGENGTFQQPTPDKPLDIKMSDSQKLFAKMDALTDNLIRIRESIDKIHGQWKELASNLELLSSPQNKDVVPTPSVDVSPFRAKL</sequence>
<organism evidence="2 3">
    <name type="scientific">Fusarium equiseti</name>
    <name type="common">Fusarium scirpi</name>
    <dbReference type="NCBI Taxonomy" id="61235"/>
    <lineage>
        <taxon>Eukaryota</taxon>
        <taxon>Fungi</taxon>
        <taxon>Dikarya</taxon>
        <taxon>Ascomycota</taxon>
        <taxon>Pezizomycotina</taxon>
        <taxon>Sordariomycetes</taxon>
        <taxon>Hypocreomycetidae</taxon>
        <taxon>Hypocreales</taxon>
        <taxon>Nectriaceae</taxon>
        <taxon>Fusarium</taxon>
        <taxon>Fusarium incarnatum-equiseti species complex</taxon>
    </lineage>
</organism>
<evidence type="ECO:0000313" key="3">
    <source>
        <dbReference type="Proteomes" id="UP000693738"/>
    </source>
</evidence>
<feature type="region of interest" description="Disordered" evidence="1">
    <location>
        <begin position="1"/>
        <end position="21"/>
    </location>
</feature>
<comment type="caution">
    <text evidence="2">The sequence shown here is derived from an EMBL/GenBank/DDBJ whole genome shotgun (WGS) entry which is preliminary data.</text>
</comment>
<feature type="compositionally biased region" description="Low complexity" evidence="1">
    <location>
        <begin position="133"/>
        <end position="149"/>
    </location>
</feature>
<protein>
    <submittedName>
        <fullName evidence="2">Uncharacterized protein</fullName>
    </submittedName>
</protein>
<dbReference type="EMBL" id="CAJSTJ010000099">
    <property type="protein sequence ID" value="CAG7556494.1"/>
    <property type="molecule type" value="Genomic_DNA"/>
</dbReference>
<proteinExistence type="predicted"/>
<feature type="compositionally biased region" description="Polar residues" evidence="1">
    <location>
        <begin position="9"/>
        <end position="21"/>
    </location>
</feature>
<feature type="region of interest" description="Disordered" evidence="1">
    <location>
        <begin position="54"/>
        <end position="82"/>
    </location>
</feature>
<feature type="compositionally biased region" description="Polar residues" evidence="1">
    <location>
        <begin position="61"/>
        <end position="76"/>
    </location>
</feature>
<dbReference type="AlphaFoldDB" id="A0A8J2NFF9"/>
<evidence type="ECO:0000313" key="2">
    <source>
        <dbReference type="EMBL" id="CAG7556494.1"/>
    </source>
</evidence>
<accession>A0A8J2NFF9</accession>
<dbReference type="Proteomes" id="UP000693738">
    <property type="component" value="Unassembled WGS sequence"/>
</dbReference>
<evidence type="ECO:0000256" key="1">
    <source>
        <dbReference type="SAM" id="MobiDB-lite"/>
    </source>
</evidence>
<name>A0A8J2NFF9_FUSEQ</name>
<gene>
    <name evidence="2" type="ORF">FEQUK3_LOCUS2203</name>
</gene>
<reference evidence="2" key="1">
    <citation type="submission" date="2021-05" db="EMBL/GenBank/DDBJ databases">
        <authorList>
            <person name="Khan N."/>
        </authorList>
    </citation>
    <scope>NUCLEOTIDE SEQUENCE</scope>
</reference>